<dbReference type="Proteomes" id="UP000076761">
    <property type="component" value="Unassembled WGS sequence"/>
</dbReference>
<keyword evidence="10" id="KW-1185">Reference proteome</keyword>
<dbReference type="InParanoid" id="A0A165MQ43"/>
<evidence type="ECO:0000256" key="2">
    <source>
        <dbReference type="ARBA" id="ARBA00009254"/>
    </source>
</evidence>
<dbReference type="GO" id="GO:0005762">
    <property type="term" value="C:mitochondrial large ribosomal subunit"/>
    <property type="evidence" value="ECO:0007669"/>
    <property type="project" value="TreeGrafter"/>
</dbReference>
<protein>
    <recommendedName>
        <fullName evidence="6">Large ribosomal subunit protein uL29m</fullName>
    </recommendedName>
    <alternativeName>
        <fullName evidence="7">54S ribosomal protein L4, mitochondrial</fullName>
    </alternativeName>
</protein>
<dbReference type="GO" id="GO:0032543">
    <property type="term" value="P:mitochondrial translation"/>
    <property type="evidence" value="ECO:0007669"/>
    <property type="project" value="TreeGrafter"/>
</dbReference>
<keyword evidence="3" id="KW-0689">Ribosomal protein</keyword>
<dbReference type="OrthoDB" id="270763at2759"/>
<dbReference type="AlphaFoldDB" id="A0A165MQ43"/>
<dbReference type="Gene3D" id="6.10.330.20">
    <property type="match status" value="1"/>
</dbReference>
<organism evidence="9 10">
    <name type="scientific">Neolentinus lepideus HHB14362 ss-1</name>
    <dbReference type="NCBI Taxonomy" id="1314782"/>
    <lineage>
        <taxon>Eukaryota</taxon>
        <taxon>Fungi</taxon>
        <taxon>Dikarya</taxon>
        <taxon>Basidiomycota</taxon>
        <taxon>Agaricomycotina</taxon>
        <taxon>Agaricomycetes</taxon>
        <taxon>Gloeophyllales</taxon>
        <taxon>Gloeophyllaceae</taxon>
        <taxon>Neolentinus</taxon>
    </lineage>
</organism>
<evidence type="ECO:0000256" key="3">
    <source>
        <dbReference type="ARBA" id="ARBA00022980"/>
    </source>
</evidence>
<keyword evidence="4" id="KW-0496">Mitochondrion</keyword>
<comment type="similarity">
    <text evidence="2">Belongs to the universal ribosomal protein uL29 family.</text>
</comment>
<reference evidence="9 10" key="1">
    <citation type="journal article" date="2016" name="Mol. Biol. Evol.">
        <title>Comparative Genomics of Early-Diverging Mushroom-Forming Fungi Provides Insights into the Origins of Lignocellulose Decay Capabilities.</title>
        <authorList>
            <person name="Nagy L.G."/>
            <person name="Riley R."/>
            <person name="Tritt A."/>
            <person name="Adam C."/>
            <person name="Daum C."/>
            <person name="Floudas D."/>
            <person name="Sun H."/>
            <person name="Yadav J.S."/>
            <person name="Pangilinan J."/>
            <person name="Larsson K.H."/>
            <person name="Matsuura K."/>
            <person name="Barry K."/>
            <person name="Labutti K."/>
            <person name="Kuo R."/>
            <person name="Ohm R.A."/>
            <person name="Bhattacharya S.S."/>
            <person name="Shirouzu T."/>
            <person name="Yoshinaga Y."/>
            <person name="Martin F.M."/>
            <person name="Grigoriev I.V."/>
            <person name="Hibbett D.S."/>
        </authorList>
    </citation>
    <scope>NUCLEOTIDE SEQUENCE [LARGE SCALE GENOMIC DNA]</scope>
    <source>
        <strain evidence="9 10">HHB14362 ss-1</strain>
    </source>
</reference>
<dbReference type="GO" id="GO:0003735">
    <property type="term" value="F:structural constituent of ribosome"/>
    <property type="evidence" value="ECO:0007669"/>
    <property type="project" value="InterPro"/>
</dbReference>
<dbReference type="EMBL" id="KV425669">
    <property type="protein sequence ID" value="KZT18628.1"/>
    <property type="molecule type" value="Genomic_DNA"/>
</dbReference>
<feature type="compositionally biased region" description="Basic and acidic residues" evidence="8">
    <location>
        <begin position="243"/>
        <end position="257"/>
    </location>
</feature>
<dbReference type="SUPFAM" id="SSF46561">
    <property type="entry name" value="Ribosomal protein L29 (L29p)"/>
    <property type="match status" value="1"/>
</dbReference>
<feature type="compositionally biased region" description="Low complexity" evidence="8">
    <location>
        <begin position="45"/>
        <end position="59"/>
    </location>
</feature>
<dbReference type="InterPro" id="IPR036049">
    <property type="entry name" value="Ribosomal_uL29_sf"/>
</dbReference>
<accession>A0A165MQ43</accession>
<evidence type="ECO:0000256" key="4">
    <source>
        <dbReference type="ARBA" id="ARBA00023128"/>
    </source>
</evidence>
<proteinExistence type="inferred from homology"/>
<dbReference type="PANTHER" id="PTHR21183">
    <property type="entry name" value="RIBOSOMAL PROTEIN L47, MITOCHONDRIAL-RELATED"/>
    <property type="match status" value="1"/>
</dbReference>
<evidence type="ECO:0000313" key="9">
    <source>
        <dbReference type="EMBL" id="KZT18628.1"/>
    </source>
</evidence>
<dbReference type="STRING" id="1314782.A0A165MQ43"/>
<dbReference type="InterPro" id="IPR038340">
    <property type="entry name" value="MRP-L47_sf"/>
</dbReference>
<gene>
    <name evidence="9" type="ORF">NEOLEDRAFT_1125240</name>
</gene>
<evidence type="ECO:0000256" key="8">
    <source>
        <dbReference type="SAM" id="MobiDB-lite"/>
    </source>
</evidence>
<feature type="region of interest" description="Disordered" evidence="8">
    <location>
        <begin position="287"/>
        <end position="361"/>
    </location>
</feature>
<evidence type="ECO:0000256" key="7">
    <source>
        <dbReference type="ARBA" id="ARBA00035399"/>
    </source>
</evidence>
<keyword evidence="5" id="KW-0687">Ribonucleoprotein</keyword>
<evidence type="ECO:0000256" key="1">
    <source>
        <dbReference type="ARBA" id="ARBA00004173"/>
    </source>
</evidence>
<feature type="region of interest" description="Disordered" evidence="8">
    <location>
        <begin position="243"/>
        <end position="265"/>
    </location>
</feature>
<comment type="subcellular location">
    <subcellularLocation>
        <location evidence="1">Mitochondrion</location>
    </subcellularLocation>
</comment>
<dbReference type="Pfam" id="PF06984">
    <property type="entry name" value="MRP-L47"/>
    <property type="match status" value="1"/>
</dbReference>
<feature type="compositionally biased region" description="Basic and acidic residues" evidence="8">
    <location>
        <begin position="289"/>
        <end position="328"/>
    </location>
</feature>
<evidence type="ECO:0000256" key="5">
    <source>
        <dbReference type="ARBA" id="ARBA00023274"/>
    </source>
</evidence>
<dbReference type="PANTHER" id="PTHR21183:SF18">
    <property type="entry name" value="LARGE RIBOSOMAL SUBUNIT PROTEIN UL29M"/>
    <property type="match status" value="1"/>
</dbReference>
<sequence length="361" mass="40826">MLALYRTARGCLHARSFLSSSSRTFAAVVETVTTSEAAPPPPLPIAATSESSTPTTTPSVRNGRKIKRASEGAGWKHTEGGPLRPHLGVQVDPNHGLYAFFRKKVATDGSVTYETLEAADLSGDPSGRSWTAAELRRKSFRDLHTLWYVLLRERNLLATQKEEARRIGANHASNIAYPRKLITVRKSMARIKYVLNERRLAYLSALEIQNRIIKKHVDLQTRHAEIRAYSRTKWREHASVIEERKRKEAEEQARREAASASRARKVMEDVKAAVGGIFGEEINAEVEPEEVKTQEKNVDAEAKRIEEKEKKGEEKKREKVELKEDKKPQMPPVPPPEEKQLGDRVAAEFFGFDADEEKKKR</sequence>
<evidence type="ECO:0000313" key="10">
    <source>
        <dbReference type="Proteomes" id="UP000076761"/>
    </source>
</evidence>
<dbReference type="InterPro" id="IPR010729">
    <property type="entry name" value="Ribosomal_uL29_mit"/>
</dbReference>
<name>A0A165MQ43_9AGAM</name>
<evidence type="ECO:0000256" key="6">
    <source>
        <dbReference type="ARBA" id="ARBA00035289"/>
    </source>
</evidence>
<feature type="region of interest" description="Disordered" evidence="8">
    <location>
        <begin position="34"/>
        <end position="61"/>
    </location>
</feature>
<feature type="compositionally biased region" description="Basic and acidic residues" evidence="8">
    <location>
        <begin position="336"/>
        <end position="346"/>
    </location>
</feature>